<dbReference type="PANTHER" id="PTHR37392">
    <property type="entry name" value="OS09G0556800 PROTEIN"/>
    <property type="match status" value="1"/>
</dbReference>
<feature type="region of interest" description="Disordered" evidence="1">
    <location>
        <begin position="269"/>
        <end position="322"/>
    </location>
</feature>
<proteinExistence type="predicted"/>
<dbReference type="OrthoDB" id="1904025at2759"/>
<dbReference type="OMA" id="TQSELRH"/>
<dbReference type="STRING" id="3821.A0A151R2R4"/>
<feature type="region of interest" description="Disordered" evidence="1">
    <location>
        <begin position="452"/>
        <end position="482"/>
    </location>
</feature>
<dbReference type="AlphaFoldDB" id="A0A151R2R4"/>
<gene>
    <name evidence="2" type="ORF">KK1_041983</name>
</gene>
<reference evidence="2" key="1">
    <citation type="journal article" date="2012" name="Nat. Biotechnol.">
        <title>Draft genome sequence of pigeonpea (Cajanus cajan), an orphan legume crop of resource-poor farmers.</title>
        <authorList>
            <person name="Varshney R.K."/>
            <person name="Chen W."/>
            <person name="Li Y."/>
            <person name="Bharti A.K."/>
            <person name="Saxena R.K."/>
            <person name="Schlueter J.A."/>
            <person name="Donoghue M.T."/>
            <person name="Azam S."/>
            <person name="Fan G."/>
            <person name="Whaley A.M."/>
            <person name="Farmer A.D."/>
            <person name="Sheridan J."/>
            <person name="Iwata A."/>
            <person name="Tuteja R."/>
            <person name="Penmetsa R.V."/>
            <person name="Wu W."/>
            <person name="Upadhyaya H.D."/>
            <person name="Yang S.P."/>
            <person name="Shah T."/>
            <person name="Saxena K.B."/>
            <person name="Michael T."/>
            <person name="McCombie W.R."/>
            <person name="Yang B."/>
            <person name="Zhang G."/>
            <person name="Yang H."/>
            <person name="Wang J."/>
            <person name="Spillane C."/>
            <person name="Cook D.R."/>
            <person name="May G.D."/>
            <person name="Xu X."/>
            <person name="Jackson S.A."/>
        </authorList>
    </citation>
    <scope>NUCLEOTIDE SEQUENCE [LARGE SCALE GENOMIC DNA]</scope>
</reference>
<keyword evidence="3" id="KW-1185">Reference proteome</keyword>
<protein>
    <submittedName>
        <fullName evidence="2">Uncharacterized protein</fullName>
    </submittedName>
</protein>
<evidence type="ECO:0000313" key="2">
    <source>
        <dbReference type="EMBL" id="KYP36851.1"/>
    </source>
</evidence>
<dbReference type="Proteomes" id="UP000075243">
    <property type="component" value="Unassembled WGS sequence"/>
</dbReference>
<organism evidence="2 3">
    <name type="scientific">Cajanus cajan</name>
    <name type="common">Pigeon pea</name>
    <name type="synonym">Cajanus indicus</name>
    <dbReference type="NCBI Taxonomy" id="3821"/>
    <lineage>
        <taxon>Eukaryota</taxon>
        <taxon>Viridiplantae</taxon>
        <taxon>Streptophyta</taxon>
        <taxon>Embryophyta</taxon>
        <taxon>Tracheophyta</taxon>
        <taxon>Spermatophyta</taxon>
        <taxon>Magnoliopsida</taxon>
        <taxon>eudicotyledons</taxon>
        <taxon>Gunneridae</taxon>
        <taxon>Pentapetalae</taxon>
        <taxon>rosids</taxon>
        <taxon>fabids</taxon>
        <taxon>Fabales</taxon>
        <taxon>Fabaceae</taxon>
        <taxon>Papilionoideae</taxon>
        <taxon>50 kb inversion clade</taxon>
        <taxon>NPAAA clade</taxon>
        <taxon>indigoferoid/millettioid clade</taxon>
        <taxon>Phaseoleae</taxon>
        <taxon>Cajanus</taxon>
    </lineage>
</organism>
<feature type="compositionally biased region" description="Basic and acidic residues" evidence="1">
    <location>
        <begin position="269"/>
        <end position="279"/>
    </location>
</feature>
<name>A0A151R2R4_CAJCA</name>
<feature type="compositionally biased region" description="Polar residues" evidence="1">
    <location>
        <begin position="462"/>
        <end position="482"/>
    </location>
</feature>
<dbReference type="PANTHER" id="PTHR37392:SF1">
    <property type="entry name" value="OS09G0556800 PROTEIN"/>
    <property type="match status" value="1"/>
</dbReference>
<evidence type="ECO:0000313" key="3">
    <source>
        <dbReference type="Proteomes" id="UP000075243"/>
    </source>
</evidence>
<sequence>MVYSKAPTAYYSTLHDSITSLCKTILPLGLKKRGLVSADHRLWQLHSDNLKWQQDSLRQMLNLVALHNDDILSEADLSAFRTHLLHTLLASPPPQLHHPLLIKDKLIFLQELLHAKCISEGEYHSSRRPLLVRMTLEGGEIEGRDVMIAGSKGTKQTSEEEWSEIDLKDEQCLMNKENSNSKKTSSKHARNQVVKAATSVFNFGSSNKHGKNSMEKSIFDSPTLHMHSPQSRIPSPSVCTQSELRHSKENNPFWDGPEKMKRKPFRTLFHRDKSKREGHGGGGDHGVEAEKSAKKQWGFDGLRKLKKSDPEDDTVPLSLNESSDSEAYLASYQLSSYGEVSMKNKMHSNVSPSDFSVVDDKVLVDKIKKELPRIPTEMRSTNTNFNFLNDQKQTISTKLPEEKAELKNYNPKPWCDRYGGVVLDVVKKDHVGEMKNMRNDGEEKHENTMGWTTFEDDENLHPNLSVQDKSLRNSSINPFSQG</sequence>
<dbReference type="EMBL" id="KQ484164">
    <property type="protein sequence ID" value="KYP36851.1"/>
    <property type="molecule type" value="Genomic_DNA"/>
</dbReference>
<accession>A0A151R2R4</accession>
<dbReference type="Gramene" id="C.cajan_38828.t">
    <property type="protein sequence ID" value="C.cajan_38828.t"/>
    <property type="gene ID" value="C.cajan_38828"/>
</dbReference>
<evidence type="ECO:0000256" key="1">
    <source>
        <dbReference type="SAM" id="MobiDB-lite"/>
    </source>
</evidence>